<evidence type="ECO:0000256" key="4">
    <source>
        <dbReference type="RuleBase" id="RU000499"/>
    </source>
</evidence>
<keyword evidence="2 4" id="KW-0575">Peroxidase</keyword>
<evidence type="ECO:0000313" key="7">
    <source>
        <dbReference type="EMBL" id="KAA0156544.1"/>
    </source>
</evidence>
<dbReference type="InterPro" id="IPR013766">
    <property type="entry name" value="Thioredoxin_domain"/>
</dbReference>
<dbReference type="Gene3D" id="3.40.30.10">
    <property type="entry name" value="Glutaredoxin"/>
    <property type="match status" value="1"/>
</dbReference>
<dbReference type="PROSITE" id="PS00460">
    <property type="entry name" value="GLUTATHIONE_PEROXID_1"/>
    <property type="match status" value="1"/>
</dbReference>
<reference evidence="10 11" key="1">
    <citation type="submission" date="2019-07" db="EMBL/GenBank/DDBJ databases">
        <title>Genomes of Cafeteria roenbergensis.</title>
        <authorList>
            <person name="Fischer M.G."/>
            <person name="Hackl T."/>
            <person name="Roman M."/>
        </authorList>
    </citation>
    <scope>NUCLEOTIDE SEQUENCE [LARGE SCALE GENOMIC DNA]</scope>
    <source>
        <strain evidence="7 12">Cflag</strain>
        <strain evidence="9 10">E4-10P</strain>
        <strain evidence="8 11">RCC970-E3</strain>
    </source>
</reference>
<evidence type="ECO:0000313" key="9">
    <source>
        <dbReference type="EMBL" id="KAA0172769.1"/>
    </source>
</evidence>
<feature type="domain" description="Thioredoxin" evidence="6">
    <location>
        <begin position="65"/>
        <end position="230"/>
    </location>
</feature>
<dbReference type="PROSITE" id="PS00763">
    <property type="entry name" value="GLUTATHIONE_PEROXID_2"/>
    <property type="match status" value="1"/>
</dbReference>
<dbReference type="InterPro" id="IPR029760">
    <property type="entry name" value="GPX_CS"/>
</dbReference>
<dbReference type="FunFam" id="3.40.30.10:FF:000010">
    <property type="entry name" value="Glutathione peroxidase"/>
    <property type="match status" value="1"/>
</dbReference>
<organism evidence="7 12">
    <name type="scientific">Cafeteria roenbergensis</name>
    <name type="common">Marine flagellate</name>
    <dbReference type="NCBI Taxonomy" id="33653"/>
    <lineage>
        <taxon>Eukaryota</taxon>
        <taxon>Sar</taxon>
        <taxon>Stramenopiles</taxon>
        <taxon>Bigyra</taxon>
        <taxon>Opalozoa</taxon>
        <taxon>Bicosoecida</taxon>
        <taxon>Cafeteriaceae</taxon>
        <taxon>Cafeteria</taxon>
    </lineage>
</organism>
<dbReference type="SUPFAM" id="SSF52833">
    <property type="entry name" value="Thioredoxin-like"/>
    <property type="match status" value="1"/>
</dbReference>
<evidence type="ECO:0000313" key="11">
    <source>
        <dbReference type="Proteomes" id="UP000324907"/>
    </source>
</evidence>
<comment type="caution">
    <text evidence="7">The sequence shown here is derived from an EMBL/GenBank/DDBJ whole genome shotgun (WGS) entry which is preliminary data.</text>
</comment>
<dbReference type="PROSITE" id="PS51352">
    <property type="entry name" value="THIOREDOXIN_2"/>
    <property type="match status" value="1"/>
</dbReference>
<keyword evidence="3 4" id="KW-0560">Oxidoreductase</keyword>
<dbReference type="PANTHER" id="PTHR11592:SF78">
    <property type="entry name" value="GLUTATHIONE PEROXIDASE"/>
    <property type="match status" value="1"/>
</dbReference>
<comment type="similarity">
    <text evidence="1 4">Belongs to the glutathione peroxidase family.</text>
</comment>
<dbReference type="GO" id="GO:0004601">
    <property type="term" value="F:peroxidase activity"/>
    <property type="evidence" value="ECO:0007669"/>
    <property type="project" value="UniProtKB-KW"/>
</dbReference>
<feature type="region of interest" description="Disordered" evidence="5">
    <location>
        <begin position="32"/>
        <end position="66"/>
    </location>
</feature>
<dbReference type="Proteomes" id="UP000324907">
    <property type="component" value="Unassembled WGS sequence"/>
</dbReference>
<dbReference type="EMBL" id="VLTM01000081">
    <property type="protein sequence ID" value="KAA0156544.1"/>
    <property type="molecule type" value="Genomic_DNA"/>
</dbReference>
<evidence type="ECO:0000256" key="3">
    <source>
        <dbReference type="ARBA" id="ARBA00023002"/>
    </source>
</evidence>
<protein>
    <recommendedName>
        <fullName evidence="4">Glutathione peroxidase</fullName>
    </recommendedName>
</protein>
<feature type="compositionally biased region" description="Low complexity" evidence="5">
    <location>
        <begin position="44"/>
        <end position="58"/>
    </location>
</feature>
<dbReference type="InterPro" id="IPR036249">
    <property type="entry name" value="Thioredoxin-like_sf"/>
</dbReference>
<dbReference type="PANTHER" id="PTHR11592">
    <property type="entry name" value="GLUTATHIONE PEROXIDASE"/>
    <property type="match status" value="1"/>
</dbReference>
<dbReference type="AlphaFoldDB" id="A0A5A8CVR2"/>
<evidence type="ECO:0000259" key="6">
    <source>
        <dbReference type="PROSITE" id="PS51352"/>
    </source>
</evidence>
<evidence type="ECO:0000313" key="8">
    <source>
        <dbReference type="EMBL" id="KAA0169986.1"/>
    </source>
</evidence>
<name>A0A5A8CVR2_CAFRO</name>
<dbReference type="Pfam" id="PF00255">
    <property type="entry name" value="GSHPx"/>
    <property type="match status" value="1"/>
</dbReference>
<proteinExistence type="inferred from homology"/>
<evidence type="ECO:0000313" key="10">
    <source>
        <dbReference type="Proteomes" id="UP000322899"/>
    </source>
</evidence>
<dbReference type="InterPro" id="IPR000889">
    <property type="entry name" value="Glutathione_peroxidase"/>
</dbReference>
<dbReference type="Proteomes" id="UP000322899">
    <property type="component" value="Unassembled WGS sequence"/>
</dbReference>
<dbReference type="PRINTS" id="PR01011">
    <property type="entry name" value="GLUTPROXDASE"/>
</dbReference>
<evidence type="ECO:0000256" key="2">
    <source>
        <dbReference type="ARBA" id="ARBA00022559"/>
    </source>
</evidence>
<dbReference type="PROSITE" id="PS51355">
    <property type="entry name" value="GLUTATHIONE_PEROXID_3"/>
    <property type="match status" value="1"/>
</dbReference>
<dbReference type="GO" id="GO:0034599">
    <property type="term" value="P:cellular response to oxidative stress"/>
    <property type="evidence" value="ECO:0007669"/>
    <property type="project" value="TreeGrafter"/>
</dbReference>
<gene>
    <name evidence="9" type="ORF">FNF27_05749</name>
    <name evidence="8" type="ORF">FNF28_01776</name>
    <name evidence="7" type="ORF">FNF31_05897</name>
</gene>
<dbReference type="EMBL" id="VLTO01000043">
    <property type="protein sequence ID" value="KAA0172769.1"/>
    <property type="molecule type" value="Genomic_DNA"/>
</dbReference>
<evidence type="ECO:0000256" key="1">
    <source>
        <dbReference type="ARBA" id="ARBA00006926"/>
    </source>
</evidence>
<accession>A0A5A8CVR2</accession>
<evidence type="ECO:0000313" key="12">
    <source>
        <dbReference type="Proteomes" id="UP000325113"/>
    </source>
</evidence>
<dbReference type="InterPro" id="IPR029759">
    <property type="entry name" value="GPX_AS"/>
</dbReference>
<sequence length="230" mass="24886">MSPCEARRDIHRAKEIAGTALHAIDAPGRSAVRQFDTPNLQPEAPAAAGSPSAASAAPLKPGAKTDSPTSVYDFVATELGTGKLVDLAEYRGRVLLIVNTASKCGFTWQYGPLEELYQKYKDRGFTIIGFPCNQFGKQEPGDDRTIKEFISDTFGVTFPMMSKVAVNGAEQDPLFAFLQREQPGMLGGLFGSGFSWNFVKVLVDREGKPAARFSSLQEPMGMSSAVEKLL</sequence>
<dbReference type="Proteomes" id="UP000325113">
    <property type="component" value="Unassembled WGS sequence"/>
</dbReference>
<dbReference type="OrthoDB" id="446890at2759"/>
<dbReference type="EMBL" id="VLTL01000017">
    <property type="protein sequence ID" value="KAA0169986.1"/>
    <property type="molecule type" value="Genomic_DNA"/>
</dbReference>
<evidence type="ECO:0000256" key="5">
    <source>
        <dbReference type="SAM" id="MobiDB-lite"/>
    </source>
</evidence>
<dbReference type="CDD" id="cd00340">
    <property type="entry name" value="GSH_Peroxidase"/>
    <property type="match status" value="1"/>
</dbReference>